<feature type="transmembrane region" description="Helical" evidence="1">
    <location>
        <begin position="47"/>
        <end position="66"/>
    </location>
</feature>
<organism evidence="2 3">
    <name type="scientific">Glossina morsitans morsitans</name>
    <name type="common">Savannah tsetse fly</name>
    <dbReference type="NCBI Taxonomy" id="37546"/>
    <lineage>
        <taxon>Eukaryota</taxon>
        <taxon>Metazoa</taxon>
        <taxon>Ecdysozoa</taxon>
        <taxon>Arthropoda</taxon>
        <taxon>Hexapoda</taxon>
        <taxon>Insecta</taxon>
        <taxon>Pterygota</taxon>
        <taxon>Neoptera</taxon>
        <taxon>Endopterygota</taxon>
        <taxon>Diptera</taxon>
        <taxon>Brachycera</taxon>
        <taxon>Muscomorpha</taxon>
        <taxon>Hippoboscoidea</taxon>
        <taxon>Glossinidae</taxon>
        <taxon>Glossina</taxon>
    </lineage>
</organism>
<reference evidence="2" key="1">
    <citation type="submission" date="2020-05" db="UniProtKB">
        <authorList>
            <consortium name="EnsemblMetazoa"/>
        </authorList>
    </citation>
    <scope>IDENTIFICATION</scope>
    <source>
        <strain evidence="2">Yale</strain>
    </source>
</reference>
<keyword evidence="3" id="KW-1185">Reference proteome</keyword>
<evidence type="ECO:0000313" key="3">
    <source>
        <dbReference type="Proteomes" id="UP000092444"/>
    </source>
</evidence>
<keyword evidence="1" id="KW-0812">Transmembrane</keyword>
<proteinExistence type="predicted"/>
<evidence type="ECO:0000313" key="2">
    <source>
        <dbReference type="EnsemblMetazoa" id="GMOY000320-PA"/>
    </source>
</evidence>
<name>A0A1B0F9Z1_GLOMM</name>
<dbReference type="AlphaFoldDB" id="A0A1B0F9Z1"/>
<dbReference type="EMBL" id="CCAG010005379">
    <property type="status" value="NOT_ANNOTATED_CDS"/>
    <property type="molecule type" value="Genomic_DNA"/>
</dbReference>
<evidence type="ECO:0000256" key="1">
    <source>
        <dbReference type="SAM" id="Phobius"/>
    </source>
</evidence>
<dbReference type="STRING" id="37546.A0A1B0F9Z1"/>
<sequence>MVPPVPPIGSGGGQRFLAQRSAMTATAPLCRTQLRCLSAVSSKRRNFLGAALIAAVAPLDGVFIVLNCNHLTVVNRLRELCNKSQNFQPHLEIVNNGFRATWLKMASKLLSGCTSRIPSDHNASNTSPNITLTFFTIECLCDIVINLLLNKTEE</sequence>
<protein>
    <submittedName>
        <fullName evidence="2">Uncharacterized protein</fullName>
    </submittedName>
</protein>
<dbReference type="Proteomes" id="UP000092444">
    <property type="component" value="Unassembled WGS sequence"/>
</dbReference>
<keyword evidence="1" id="KW-1133">Transmembrane helix</keyword>
<keyword evidence="1" id="KW-0472">Membrane</keyword>
<dbReference type="VEuPathDB" id="VectorBase:GMOY000320"/>
<accession>A0A1B0F9Z1</accession>
<dbReference type="EnsemblMetazoa" id="GMOY000320-RA">
    <property type="protein sequence ID" value="GMOY000320-PA"/>
    <property type="gene ID" value="GMOY000320"/>
</dbReference>